<evidence type="ECO:0000313" key="7">
    <source>
        <dbReference type="Proteomes" id="UP001178507"/>
    </source>
</evidence>
<evidence type="ECO:0000256" key="3">
    <source>
        <dbReference type="ARBA" id="ARBA00022989"/>
    </source>
</evidence>
<dbReference type="InterPro" id="IPR006696">
    <property type="entry name" value="DUF423"/>
</dbReference>
<evidence type="ECO:0000256" key="2">
    <source>
        <dbReference type="ARBA" id="ARBA00022692"/>
    </source>
</evidence>
<evidence type="ECO:0000256" key="4">
    <source>
        <dbReference type="ARBA" id="ARBA00023136"/>
    </source>
</evidence>
<feature type="transmembrane region" description="Helical" evidence="5">
    <location>
        <begin position="351"/>
        <end position="369"/>
    </location>
</feature>
<dbReference type="EMBL" id="CAUJNA010002890">
    <property type="protein sequence ID" value="CAJ1394596.1"/>
    <property type="molecule type" value="Genomic_DNA"/>
</dbReference>
<keyword evidence="3 5" id="KW-1133">Transmembrane helix</keyword>
<comment type="subcellular location">
    <subcellularLocation>
        <location evidence="1">Membrane</location>
        <topology evidence="1">Multi-pass membrane protein</topology>
    </subcellularLocation>
</comment>
<feature type="transmembrane region" description="Helical" evidence="5">
    <location>
        <begin position="297"/>
        <end position="314"/>
    </location>
</feature>
<evidence type="ECO:0000313" key="6">
    <source>
        <dbReference type="EMBL" id="CAJ1394596.1"/>
    </source>
</evidence>
<dbReference type="PANTHER" id="PTHR43461">
    <property type="entry name" value="TRANSMEMBRANE PROTEIN 256"/>
    <property type="match status" value="1"/>
</dbReference>
<feature type="transmembrane region" description="Helical" evidence="5">
    <location>
        <begin position="321"/>
        <end position="339"/>
    </location>
</feature>
<evidence type="ECO:0000256" key="1">
    <source>
        <dbReference type="ARBA" id="ARBA00004141"/>
    </source>
</evidence>
<protein>
    <submittedName>
        <fullName evidence="6">Uncharacterized protein</fullName>
    </submittedName>
</protein>
<name>A0AA36N8T9_9DINO</name>
<gene>
    <name evidence="6" type="ORF">EVOR1521_LOCUS19214</name>
</gene>
<feature type="transmembrane region" description="Helical" evidence="5">
    <location>
        <begin position="260"/>
        <end position="277"/>
    </location>
</feature>
<proteinExistence type="predicted"/>
<accession>A0AA36N8T9</accession>
<dbReference type="GO" id="GO:0016020">
    <property type="term" value="C:membrane"/>
    <property type="evidence" value="ECO:0007669"/>
    <property type="project" value="UniProtKB-SubCell"/>
</dbReference>
<sequence>MAPLLVVGMTSLPSRLPGVCPALQSIVAQSQRPDRLILSLPRTSAREGRAYELPQNLLQMLSQHSWMQVHWVEEDSGPGTKLLGVLDWFDKYVGTPMDGDMLMLLDDDHAYLPDAIGNLWQKQRGLGCGFVSSFFAYFFRGLMVPQGADIVALQLEPSTVQKVQNFYRCFVKGDQACFLVDDLWTAMFYFVCGRQVRSFRDDVTSRGLETIYSPTANASVEALMDLEGGARRDRAMLGAFQGPDAQQRGSGSRVAGTGEAMSGVLGALGVAMGAFGAHGLKNYTSDPQLLESWKTAANYQMLHAVMVAVSSFLVKGPAPKLFSLGCVFFSGSIYGLVLLPKGHGLRKLLGPITPIGGLLFIAGWLSMTLNSKRKE</sequence>
<evidence type="ECO:0000256" key="5">
    <source>
        <dbReference type="SAM" id="Phobius"/>
    </source>
</evidence>
<dbReference type="PANTHER" id="PTHR43461:SF1">
    <property type="entry name" value="TRANSMEMBRANE PROTEIN 256"/>
    <property type="match status" value="1"/>
</dbReference>
<keyword evidence="4 5" id="KW-0472">Membrane</keyword>
<dbReference type="Proteomes" id="UP001178507">
    <property type="component" value="Unassembled WGS sequence"/>
</dbReference>
<keyword evidence="2 5" id="KW-0812">Transmembrane</keyword>
<organism evidence="6 7">
    <name type="scientific">Effrenium voratum</name>
    <dbReference type="NCBI Taxonomy" id="2562239"/>
    <lineage>
        <taxon>Eukaryota</taxon>
        <taxon>Sar</taxon>
        <taxon>Alveolata</taxon>
        <taxon>Dinophyceae</taxon>
        <taxon>Suessiales</taxon>
        <taxon>Symbiodiniaceae</taxon>
        <taxon>Effrenium</taxon>
    </lineage>
</organism>
<dbReference type="AlphaFoldDB" id="A0AA36N8T9"/>
<keyword evidence="7" id="KW-1185">Reference proteome</keyword>
<reference evidence="6" key="1">
    <citation type="submission" date="2023-08" db="EMBL/GenBank/DDBJ databases">
        <authorList>
            <person name="Chen Y."/>
            <person name="Shah S."/>
            <person name="Dougan E. K."/>
            <person name="Thang M."/>
            <person name="Chan C."/>
        </authorList>
    </citation>
    <scope>NUCLEOTIDE SEQUENCE</scope>
</reference>
<dbReference type="Pfam" id="PF04241">
    <property type="entry name" value="DUF423"/>
    <property type="match status" value="1"/>
</dbReference>
<comment type="caution">
    <text evidence="6">The sequence shown here is derived from an EMBL/GenBank/DDBJ whole genome shotgun (WGS) entry which is preliminary data.</text>
</comment>